<dbReference type="PANTHER" id="PTHR31331:SF1">
    <property type="entry name" value="CYSTEINE RICH SECRETORY PROTEIN LCCL DOMAIN CONTAINING 2"/>
    <property type="match status" value="1"/>
</dbReference>
<dbReference type="SUPFAM" id="SSF69848">
    <property type="entry name" value="LCCL domain"/>
    <property type="match status" value="1"/>
</dbReference>
<dbReference type="NCBIfam" id="NF040941">
    <property type="entry name" value="GGGWT_bact"/>
    <property type="match status" value="1"/>
</dbReference>
<gene>
    <name evidence="6" type="ordered locus">TP02_0326</name>
</gene>
<dbReference type="GO" id="GO:0005576">
    <property type="term" value="C:extracellular region"/>
    <property type="evidence" value="ECO:0007669"/>
    <property type="project" value="UniProtKB-SubCell"/>
</dbReference>
<dbReference type="PROSITE" id="PS50820">
    <property type="entry name" value="LCCL"/>
    <property type="match status" value="1"/>
</dbReference>
<keyword evidence="4" id="KW-0732">Signal</keyword>
<organism evidence="6 7">
    <name type="scientific">Theileria parva</name>
    <name type="common">East coast fever infection agent</name>
    <dbReference type="NCBI Taxonomy" id="5875"/>
    <lineage>
        <taxon>Eukaryota</taxon>
        <taxon>Sar</taxon>
        <taxon>Alveolata</taxon>
        <taxon>Apicomplexa</taxon>
        <taxon>Aconoidasida</taxon>
        <taxon>Piroplasmida</taxon>
        <taxon>Theileriidae</taxon>
        <taxon>Theileria</taxon>
    </lineage>
</organism>
<evidence type="ECO:0000256" key="4">
    <source>
        <dbReference type="SAM" id="SignalP"/>
    </source>
</evidence>
<dbReference type="Gene3D" id="2.80.10.50">
    <property type="match status" value="1"/>
</dbReference>
<dbReference type="InterPro" id="IPR008979">
    <property type="entry name" value="Galactose-bd-like_sf"/>
</dbReference>
<keyword evidence="2" id="KW-0964">Secreted</keyword>
<dbReference type="PANTHER" id="PTHR31331">
    <property type="entry name" value="LCCL DOMAIN PROTEIN (AFU_ORTHOLOGUE AFUA_5G08630)"/>
    <property type="match status" value="1"/>
</dbReference>
<dbReference type="Gene3D" id="2.60.120.1000">
    <property type="match status" value="1"/>
</dbReference>
<dbReference type="Gene3D" id="2.170.130.20">
    <property type="entry name" value="LCCL-like domain"/>
    <property type="match status" value="1"/>
</dbReference>
<dbReference type="VEuPathDB" id="PiroplasmaDB:TpMuguga_02g00326"/>
<dbReference type="InterPro" id="IPR036056">
    <property type="entry name" value="Fibrinogen-like_C"/>
</dbReference>
<dbReference type="InterPro" id="IPR051957">
    <property type="entry name" value="CRISP-LCCL_domain"/>
</dbReference>
<comment type="subcellular location">
    <subcellularLocation>
        <location evidence="1">Secreted</location>
    </subcellularLocation>
</comment>
<dbReference type="Pfam" id="PF01410">
    <property type="entry name" value="COLFI"/>
    <property type="match status" value="1"/>
</dbReference>
<feature type="signal peptide" evidence="4">
    <location>
        <begin position="1"/>
        <end position="20"/>
    </location>
</feature>
<dbReference type="eggNOG" id="ENOG502S4A2">
    <property type="taxonomic scope" value="Eukaryota"/>
</dbReference>
<dbReference type="KEGG" id="tpv:TP02_0326"/>
<evidence type="ECO:0000256" key="2">
    <source>
        <dbReference type="ARBA" id="ARBA00022525"/>
    </source>
</evidence>
<accession>Q4N5G4</accession>
<dbReference type="EMBL" id="AAGK01000002">
    <property type="protein sequence ID" value="EAN32609.1"/>
    <property type="molecule type" value="Genomic_DNA"/>
</dbReference>
<dbReference type="SMART" id="SM00603">
    <property type="entry name" value="LCCL"/>
    <property type="match status" value="1"/>
</dbReference>
<evidence type="ECO:0000313" key="6">
    <source>
        <dbReference type="EMBL" id="EAN32609.1"/>
    </source>
</evidence>
<dbReference type="InterPro" id="IPR036609">
    <property type="entry name" value="LCCL_sf"/>
</dbReference>
<protein>
    <recommendedName>
        <fullName evidence="5">LCCL domain-containing protein</fullName>
    </recommendedName>
</protein>
<dbReference type="SUPFAM" id="SSF56496">
    <property type="entry name" value="Fibrinogen C-terminal domain-like"/>
    <property type="match status" value="1"/>
</dbReference>
<dbReference type="Gene3D" id="2.60.120.260">
    <property type="entry name" value="Galactose-binding domain-like"/>
    <property type="match status" value="2"/>
</dbReference>
<dbReference type="Gene3D" id="2.60.120.560">
    <property type="entry name" value="Exo-inulinase, domain 1"/>
    <property type="match status" value="2"/>
</dbReference>
<feature type="chain" id="PRO_5004241253" description="LCCL domain-containing protein" evidence="4">
    <location>
        <begin position="21"/>
        <end position="1613"/>
    </location>
</feature>
<sequence length="1613" mass="182562">MGLYYIKIILILIFVKKIRCRNANEFYTFKDSKATSVFIAPNNDFEKHGPNRAFQIGSSYWSSQGHHSDTDFVSWTGELYEKATISQVNVYWEYAPKEVEISFSLTGDDFNVVMPFRPTFENKRSYKENFKLEMPYETKFVRLTLRGAINTYFGIRHIHLVGYGTPLFMIKSGISSKEGEMCLQVEEGSEENQPRVVLDLCVNAIAASDGRELWRQNSRMQIVSAVSYPKMCLTTVESTKVGPVIIDNCNDDSCTWEFMGNSQLSVKNGNELCLTQKDENGTVAGMGNLVEKYKSELKVTSTGSSENHEEKYAVDLDKKTYWASLIFPDDGYHVTSLTLDFDKMVHASRVLIDWEYQPLSYTIEASSDKITFKEISRNLSNPFHTTTDSFPGTDFKQLRIIMMKPHYLYGKVSGGYVYGIRDLSVLTNNLVTVVGDCRAAANSADARDKYFVSYVSTFEPLLSKKIRGMESDLNSVISEVSNELSHLKESLEESSNCMDEKKDYDNQLNSYSKKSQDLWKLFNSSTITKCDPYTLELSVIGENKNNPAEDCFNIYNLNPNVKSGFYWIQPPCSKAPLRVYCDMDSHTSMYIWNGKDNSISVQPLNNIRTPTSLRFQCASYGLEPLVIKSRRQIDHLKNAMKLIPLTNKLDSYLPLAYKFGSESKFKDFMNIFSFISFSHDKSDVTSSNPAGENSNSDGFSESTELNDLHVNAVGISMSTEELERFDLETSEISGIVCSTNVTDEITAPLELDCSDSLGRSKKIFGSLNTSVIVRCDEDCSQKDNLFIYGTNGLYSDHSSICLAAIHAGIISSHGSFVVSIENGRKYYDGDKQNGIQSYFYNKTWHGLKDIIHENEPNGDSKDNFEHNGPDRKYSIRILPREKRCPIIETKGSFLQLTNENTSNSVDKVNTDNTNTSNNINTGNNTNNNTVDNTNTSNTGDSTNEVGEMSGDKVYDPNTVKYANKVIEIMDSLYGVDNKTVTNVVEQISLVVSQAKKHLRALEPIHNKQNDTITSLFDNGGSLTSRVNSYYDTLDSSRMLYSNLLTDEKNKTVDVSSDFELDYHKMPFSKTFTVHDSSMASGKSNWGYSNSPVEGHESYVAQSGDLDSELISEGSFAFLNHFKYFDFEISLDVLATNEGSIGLAFRVHDQFNFYLFVMSYFNSNKQLIKVEDGVPHVLATNPDEGYNKMQWYNVKIKCTHYYTEVHCDNRLIFRVIDTSFLYGSFGLYSSGANSSFYFDKLSIKAKNVQILESPLRLERLKHIKCCNFSETYSGTFQENYNIINPKYSTNTDWSFEKLFNGEHKVIHQLKSCYDPHDIGSLAILKNDRYCTGGYFRFRVLPQCESGTVGAVVHYLDEKNMCLVELNSKEFRIRQFSSGVAKVLATEEASISISKWNVIEIELTDTEIKARAKTNVAHNFILKSLLPSYDFKVSATIEPNKGHSLGLKSSACGSCYFDSVQISHSEPKELNTSFMESSVSSSWVPCLASNLLERRRLCSLMTRNNPNECMNDFCNQCCSHHTRLLGDHVTLKCTKKCDKNNLLFKLNSDKFATYLSACTSFQGPAFNHCNLDANCLFHSCKLCCNSGYYNQFDDKRKLIESTYCENKCKIPLLYR</sequence>
<dbReference type="InterPro" id="IPR004043">
    <property type="entry name" value="LCCL"/>
</dbReference>
<evidence type="ECO:0000256" key="1">
    <source>
        <dbReference type="ARBA" id="ARBA00004613"/>
    </source>
</evidence>
<dbReference type="RefSeq" id="XP_764892.1">
    <property type="nucleotide sequence ID" value="XM_759799.1"/>
</dbReference>
<dbReference type="GeneID" id="3502310"/>
<dbReference type="InterPro" id="IPR035992">
    <property type="entry name" value="Ricin_B-like_lectins"/>
</dbReference>
<dbReference type="SUPFAM" id="SSF49785">
    <property type="entry name" value="Galactose-binding domain-like"/>
    <property type="match status" value="2"/>
</dbReference>
<evidence type="ECO:0000259" key="5">
    <source>
        <dbReference type="PROSITE" id="PS50820"/>
    </source>
</evidence>
<dbReference type="STRING" id="5875.Q4N5G4"/>
<dbReference type="Pfam" id="PF03815">
    <property type="entry name" value="LCCL"/>
    <property type="match status" value="1"/>
</dbReference>
<evidence type="ECO:0000256" key="3">
    <source>
        <dbReference type="SAM" id="MobiDB-lite"/>
    </source>
</evidence>
<dbReference type="Proteomes" id="UP000001949">
    <property type="component" value="Unassembled WGS sequence"/>
</dbReference>
<dbReference type="InParanoid" id="Q4N5G4"/>
<keyword evidence="7" id="KW-1185">Reference proteome</keyword>
<dbReference type="OMA" id="NFCEECC"/>
<reference evidence="6 7" key="1">
    <citation type="journal article" date="2005" name="Science">
        <title>Genome sequence of Theileria parva, a bovine pathogen that transforms lymphocytes.</title>
        <authorList>
            <person name="Gardner M.J."/>
            <person name="Bishop R."/>
            <person name="Shah T."/>
            <person name="de Villiers E.P."/>
            <person name="Carlton J.M."/>
            <person name="Hall N."/>
            <person name="Ren Q."/>
            <person name="Paulsen I.T."/>
            <person name="Pain A."/>
            <person name="Berriman M."/>
            <person name="Wilson R.J.M."/>
            <person name="Sato S."/>
            <person name="Ralph S.A."/>
            <person name="Mann D.J."/>
            <person name="Xiong Z."/>
            <person name="Shallom S.J."/>
            <person name="Weidman J."/>
            <person name="Jiang L."/>
            <person name="Lynn J."/>
            <person name="Weaver B."/>
            <person name="Shoaibi A."/>
            <person name="Domingo A.R."/>
            <person name="Wasawo D."/>
            <person name="Crabtree J."/>
            <person name="Wortman J.R."/>
            <person name="Haas B."/>
            <person name="Angiuoli S.V."/>
            <person name="Creasy T.H."/>
            <person name="Lu C."/>
            <person name="Suh B."/>
            <person name="Silva J.C."/>
            <person name="Utterback T.R."/>
            <person name="Feldblyum T.V."/>
            <person name="Pertea M."/>
            <person name="Allen J."/>
            <person name="Nierman W.C."/>
            <person name="Taracha E.L.N."/>
            <person name="Salzberg S.L."/>
            <person name="White O.R."/>
            <person name="Fitzhugh H.A."/>
            <person name="Morzaria S."/>
            <person name="Venter J.C."/>
            <person name="Fraser C.M."/>
            <person name="Nene V."/>
        </authorList>
    </citation>
    <scope>NUCLEOTIDE SEQUENCE [LARGE SCALE GENOMIC DNA]</scope>
    <source>
        <strain evidence="6 7">Muguga</strain>
    </source>
</reference>
<evidence type="ECO:0000313" key="7">
    <source>
        <dbReference type="Proteomes" id="UP000001949"/>
    </source>
</evidence>
<dbReference type="PROSITE" id="PS50231">
    <property type="entry name" value="RICIN_B_LECTIN"/>
    <property type="match status" value="1"/>
</dbReference>
<dbReference type="GO" id="GO:0005201">
    <property type="term" value="F:extracellular matrix structural constituent"/>
    <property type="evidence" value="ECO:0007669"/>
    <property type="project" value="InterPro"/>
</dbReference>
<name>Q4N5G4_THEPA</name>
<dbReference type="SUPFAM" id="SSF50370">
    <property type="entry name" value="Ricin B-like lectins"/>
    <property type="match status" value="1"/>
</dbReference>
<feature type="region of interest" description="Disordered" evidence="3">
    <location>
        <begin position="904"/>
        <end position="951"/>
    </location>
</feature>
<comment type="caution">
    <text evidence="6">The sequence shown here is derived from an EMBL/GenBank/DDBJ whole genome shotgun (WGS) entry which is preliminary data.</text>
</comment>
<feature type="domain" description="LCCL" evidence="5">
    <location>
        <begin position="787"/>
        <end position="847"/>
    </location>
</feature>
<proteinExistence type="predicted"/>
<feature type="compositionally biased region" description="Low complexity" evidence="3">
    <location>
        <begin position="904"/>
        <end position="943"/>
    </location>
</feature>
<dbReference type="InterPro" id="IPR000885">
    <property type="entry name" value="Fib_collagen_C"/>
</dbReference>